<dbReference type="AlphaFoldDB" id="A0A1Y5XU72"/>
<accession>A0A1Y5XU72</accession>
<dbReference type="Proteomes" id="UP000192674">
    <property type="component" value="Unassembled WGS sequence"/>
</dbReference>
<keyword evidence="2" id="KW-1185">Reference proteome</keyword>
<dbReference type="SUPFAM" id="SSF46785">
    <property type="entry name" value="Winged helix' DNA-binding domain"/>
    <property type="match status" value="1"/>
</dbReference>
<name>A0A1Y5XU72_KIBAR</name>
<evidence type="ECO:0000313" key="1">
    <source>
        <dbReference type="EMBL" id="SMD17697.1"/>
    </source>
</evidence>
<evidence type="ECO:0000313" key="2">
    <source>
        <dbReference type="Proteomes" id="UP000192674"/>
    </source>
</evidence>
<dbReference type="EMBL" id="FWXV01000005">
    <property type="protein sequence ID" value="SMD17697.1"/>
    <property type="molecule type" value="Genomic_DNA"/>
</dbReference>
<gene>
    <name evidence="1" type="ORF">SAMN05661093_05611</name>
</gene>
<dbReference type="InterPro" id="IPR011991">
    <property type="entry name" value="ArsR-like_HTH"/>
</dbReference>
<protein>
    <submittedName>
        <fullName evidence="1">Helix-turn-helix domain-containing protein</fullName>
    </submittedName>
</protein>
<proteinExistence type="predicted"/>
<dbReference type="InterPro" id="IPR036390">
    <property type="entry name" value="WH_DNA-bd_sf"/>
</dbReference>
<organism evidence="1 2">
    <name type="scientific">Kibdelosporangium aridum</name>
    <dbReference type="NCBI Taxonomy" id="2030"/>
    <lineage>
        <taxon>Bacteria</taxon>
        <taxon>Bacillati</taxon>
        <taxon>Actinomycetota</taxon>
        <taxon>Actinomycetes</taxon>
        <taxon>Pseudonocardiales</taxon>
        <taxon>Pseudonocardiaceae</taxon>
        <taxon>Kibdelosporangium</taxon>
    </lineage>
</organism>
<reference evidence="1 2" key="1">
    <citation type="submission" date="2017-04" db="EMBL/GenBank/DDBJ databases">
        <authorList>
            <person name="Afonso C.L."/>
            <person name="Miller P.J."/>
            <person name="Scott M.A."/>
            <person name="Spackman E."/>
            <person name="Goraichik I."/>
            <person name="Dimitrov K.M."/>
            <person name="Suarez D.L."/>
            <person name="Swayne D.E."/>
        </authorList>
    </citation>
    <scope>NUCLEOTIDE SEQUENCE [LARGE SCALE GENOMIC DNA]</scope>
    <source>
        <strain evidence="1 2">DSM 43828</strain>
    </source>
</reference>
<dbReference type="CDD" id="cd00090">
    <property type="entry name" value="HTH_ARSR"/>
    <property type="match status" value="1"/>
</dbReference>
<dbReference type="Pfam" id="PF12840">
    <property type="entry name" value="HTH_20"/>
    <property type="match status" value="1"/>
</dbReference>
<dbReference type="Gene3D" id="1.10.10.10">
    <property type="entry name" value="Winged helix-like DNA-binding domain superfamily/Winged helix DNA-binding domain"/>
    <property type="match status" value="1"/>
</dbReference>
<sequence>MLASVEALTSFLFRTTITFVKSIAEVTSTEAVQAMAHPMRLRILAALREPGSAAGVARELGEPRQKVNYHVKELERVGLAHRVGERRAGNLVESLYQATAATYVVSPRLAWVDRPRIEALAEQVALENLVAVGERLQQAAALLLDRAAFDGEKIASAAVEAEVRLADAAQRTAFLKEYMSAVGPILKKYGDSQGDPYRVVLAVHPDPKEQS</sequence>
<dbReference type="InterPro" id="IPR036388">
    <property type="entry name" value="WH-like_DNA-bd_sf"/>
</dbReference>